<evidence type="ECO:0000256" key="5">
    <source>
        <dbReference type="ARBA" id="ARBA00023157"/>
    </source>
</evidence>
<comment type="subcellular location">
    <subcellularLocation>
        <location evidence="1 6">Secreted</location>
    </subcellularLocation>
</comment>
<dbReference type="EMBL" id="DAKRPA010000010">
    <property type="protein sequence ID" value="DBA04272.1"/>
    <property type="molecule type" value="Genomic_DNA"/>
</dbReference>
<dbReference type="GO" id="GO:0052040">
    <property type="term" value="P:symbiont-mediated perturbation of host programmed cell death"/>
    <property type="evidence" value="ECO:0007669"/>
    <property type="project" value="UniProtKB-UniRule"/>
</dbReference>
<gene>
    <name evidence="8" type="ORF">N0F65_009507</name>
</gene>
<keyword evidence="9" id="KW-1185">Reference proteome</keyword>
<reference evidence="8" key="1">
    <citation type="submission" date="2022-11" db="EMBL/GenBank/DDBJ databases">
        <authorList>
            <person name="Morgan W.R."/>
            <person name="Tartar A."/>
        </authorList>
    </citation>
    <scope>NUCLEOTIDE SEQUENCE</scope>
    <source>
        <strain evidence="8">ARSEF 373</strain>
    </source>
</reference>
<proteinExistence type="inferred from homology"/>
<dbReference type="Pfam" id="PF00964">
    <property type="entry name" value="Elicitin"/>
    <property type="match status" value="1"/>
</dbReference>
<keyword evidence="4 6" id="KW-0928">Hypersensitive response elicitation</keyword>
<reference evidence="8" key="2">
    <citation type="journal article" date="2023" name="Microbiol Resour">
        <title>Decontamination and Annotation of the Draft Genome Sequence of the Oomycete Lagenidium giganteum ARSEF 373.</title>
        <authorList>
            <person name="Morgan W.R."/>
            <person name="Tartar A."/>
        </authorList>
    </citation>
    <scope>NUCLEOTIDE SEQUENCE</scope>
    <source>
        <strain evidence="8">ARSEF 373</strain>
    </source>
</reference>
<accession>A0AAV2ZGR3</accession>
<dbReference type="SUPFAM" id="SSF48647">
    <property type="entry name" value="Fungal elicitin"/>
    <property type="match status" value="1"/>
</dbReference>
<evidence type="ECO:0000313" key="8">
    <source>
        <dbReference type="EMBL" id="DBA04272.1"/>
    </source>
</evidence>
<keyword evidence="3 6" id="KW-0964">Secreted</keyword>
<evidence type="ECO:0000256" key="6">
    <source>
        <dbReference type="RuleBase" id="RU368111"/>
    </source>
</evidence>
<comment type="caution">
    <text evidence="8">The sequence shown here is derived from an EMBL/GenBank/DDBJ whole genome shotgun (WGS) entry which is preliminary data.</text>
</comment>
<evidence type="ECO:0000256" key="2">
    <source>
        <dbReference type="ARBA" id="ARBA00009544"/>
    </source>
</evidence>
<dbReference type="AlphaFoldDB" id="A0AAV2ZGR3"/>
<dbReference type="Proteomes" id="UP001146120">
    <property type="component" value="Unassembled WGS sequence"/>
</dbReference>
<evidence type="ECO:0000256" key="7">
    <source>
        <dbReference type="SAM" id="SignalP"/>
    </source>
</evidence>
<organism evidence="8 9">
    <name type="scientific">Lagenidium giganteum</name>
    <dbReference type="NCBI Taxonomy" id="4803"/>
    <lineage>
        <taxon>Eukaryota</taxon>
        <taxon>Sar</taxon>
        <taxon>Stramenopiles</taxon>
        <taxon>Oomycota</taxon>
        <taxon>Peronosporomycetes</taxon>
        <taxon>Pythiales</taxon>
        <taxon>Pythiaceae</taxon>
    </lineage>
</organism>
<feature type="chain" id="PRO_5043741228" description="Elicitin" evidence="7">
    <location>
        <begin position="20"/>
        <end position="115"/>
    </location>
</feature>
<sequence>MKSIAMIAFSAVLCSLAAAYDEQTACPWSEYSKLAPLGNSANLKPCQDASGWNMIPPSGEPNGEQRRKMCNTPQCFALMDEVKVLKPSDCVLTFGDKKLHVQKLVEEFPDKCRSA</sequence>
<comment type="function">
    <text evidence="6">Induces local and distal defense responses (incompatible hypersensitive reaction) in plants from the solanaceae and cruciferae families. Elicits leaf necrosis and causes the accumulation of pathogenesis-related proteins. Might interact with the lipidic molecules of the plasma membrane.</text>
</comment>
<keyword evidence="7" id="KW-0732">Signal</keyword>
<name>A0AAV2ZGR3_9STRA</name>
<dbReference type="InterPro" id="IPR036470">
    <property type="entry name" value="Elicitin_sf"/>
</dbReference>
<evidence type="ECO:0000256" key="3">
    <source>
        <dbReference type="ARBA" id="ARBA00022525"/>
    </source>
</evidence>
<keyword evidence="5 6" id="KW-1015">Disulfide bond</keyword>
<dbReference type="Gene3D" id="1.10.239.10">
    <property type="entry name" value="Elicitin domain"/>
    <property type="match status" value="1"/>
</dbReference>
<comment type="similarity">
    <text evidence="2 6">Belongs to the elicitin family.</text>
</comment>
<dbReference type="SMART" id="SM01187">
    <property type="entry name" value="Elicitin"/>
    <property type="match status" value="1"/>
</dbReference>
<evidence type="ECO:0000313" key="9">
    <source>
        <dbReference type="Proteomes" id="UP001146120"/>
    </source>
</evidence>
<protein>
    <recommendedName>
        <fullName evidence="6">Elicitin</fullName>
    </recommendedName>
</protein>
<dbReference type="GO" id="GO:0005576">
    <property type="term" value="C:extracellular region"/>
    <property type="evidence" value="ECO:0007669"/>
    <property type="project" value="UniProtKB-SubCell"/>
</dbReference>
<evidence type="ECO:0000256" key="1">
    <source>
        <dbReference type="ARBA" id="ARBA00004613"/>
    </source>
</evidence>
<feature type="signal peptide" evidence="7">
    <location>
        <begin position="1"/>
        <end position="19"/>
    </location>
</feature>
<evidence type="ECO:0000256" key="4">
    <source>
        <dbReference type="ARBA" id="ARBA00022978"/>
    </source>
</evidence>
<dbReference type="InterPro" id="IPR002200">
    <property type="entry name" value="Elicitin"/>
</dbReference>